<accession>A0A087T510</accession>
<keyword evidence="3" id="KW-1185">Reference proteome</keyword>
<evidence type="ECO:0000313" key="2">
    <source>
        <dbReference type="EMBL" id="KFM60199.1"/>
    </source>
</evidence>
<evidence type="ECO:0000313" key="3">
    <source>
        <dbReference type="Proteomes" id="UP000054359"/>
    </source>
</evidence>
<evidence type="ECO:0000256" key="1">
    <source>
        <dbReference type="SAM" id="MobiDB-lite"/>
    </source>
</evidence>
<reference evidence="2 3" key="1">
    <citation type="submission" date="2013-11" db="EMBL/GenBank/DDBJ databases">
        <title>Genome sequencing of Stegodyphus mimosarum.</title>
        <authorList>
            <person name="Bechsgaard J."/>
        </authorList>
    </citation>
    <scope>NUCLEOTIDE SEQUENCE [LARGE SCALE GENOMIC DNA]</scope>
</reference>
<feature type="compositionally biased region" description="Basic and acidic residues" evidence="1">
    <location>
        <begin position="143"/>
        <end position="155"/>
    </location>
</feature>
<feature type="region of interest" description="Disordered" evidence="1">
    <location>
        <begin position="133"/>
        <end position="174"/>
    </location>
</feature>
<organism evidence="2 3">
    <name type="scientific">Stegodyphus mimosarum</name>
    <name type="common">African social velvet spider</name>
    <dbReference type="NCBI Taxonomy" id="407821"/>
    <lineage>
        <taxon>Eukaryota</taxon>
        <taxon>Metazoa</taxon>
        <taxon>Ecdysozoa</taxon>
        <taxon>Arthropoda</taxon>
        <taxon>Chelicerata</taxon>
        <taxon>Arachnida</taxon>
        <taxon>Araneae</taxon>
        <taxon>Araneomorphae</taxon>
        <taxon>Entelegynae</taxon>
        <taxon>Eresoidea</taxon>
        <taxon>Eresidae</taxon>
        <taxon>Stegodyphus</taxon>
    </lineage>
</organism>
<dbReference type="AlphaFoldDB" id="A0A087T510"/>
<feature type="non-terminal residue" evidence="2">
    <location>
        <position position="174"/>
    </location>
</feature>
<gene>
    <name evidence="2" type="ORF">X975_07320</name>
</gene>
<sequence>MEVSEELDLESLMGLLDEDFEPNEMEVTNQYLPKKLDRADNEVDESFTDHSLKKTEKKILKDIPLDFMEVTNQYLSEELDRVDNKVDESATDYSLKKAEPKILKDIPLDFIQPEVPKSSEKISLSASFKSSLIHTGEADSSDDENKMDLTDTGKDIKKKISGKINQHFDKNHRV</sequence>
<name>A0A087T510_STEMI</name>
<dbReference type="Proteomes" id="UP000054359">
    <property type="component" value="Unassembled WGS sequence"/>
</dbReference>
<proteinExistence type="predicted"/>
<dbReference type="EMBL" id="KK113438">
    <property type="protein sequence ID" value="KFM60199.1"/>
    <property type="molecule type" value="Genomic_DNA"/>
</dbReference>
<protein>
    <submittedName>
        <fullName evidence="2">Uncharacterized protein</fullName>
    </submittedName>
</protein>